<gene>
    <name evidence="4" type="ORF">EOE66_21385</name>
</gene>
<evidence type="ECO:0000256" key="1">
    <source>
        <dbReference type="SAM" id="Phobius"/>
    </source>
</evidence>
<dbReference type="Pfam" id="PF02308">
    <property type="entry name" value="MgtC"/>
    <property type="match status" value="1"/>
</dbReference>
<evidence type="ECO:0000313" key="5">
    <source>
        <dbReference type="Proteomes" id="UP000285575"/>
    </source>
</evidence>
<feature type="transmembrane region" description="Helical" evidence="1">
    <location>
        <begin position="6"/>
        <end position="30"/>
    </location>
</feature>
<dbReference type="RefSeq" id="WP_128230785.1">
    <property type="nucleotide sequence ID" value="NZ_SACR01000008.1"/>
</dbReference>
<dbReference type="AlphaFoldDB" id="A0A437R8J2"/>
<dbReference type="PANTHER" id="PTHR39084:SF1">
    <property type="entry name" value="DUF4010 DOMAIN-CONTAINING PROTEIN"/>
    <property type="match status" value="1"/>
</dbReference>
<name>A0A437R8J2_9BURK</name>
<proteinExistence type="predicted"/>
<dbReference type="PANTHER" id="PTHR39084">
    <property type="entry name" value="MEMBRANE PROTEIN-RELATED"/>
    <property type="match status" value="1"/>
</dbReference>
<keyword evidence="1" id="KW-0472">Membrane</keyword>
<organism evidence="4 5">
    <name type="scientific">Rubrivivax rivuli</name>
    <dbReference type="NCBI Taxonomy" id="1862385"/>
    <lineage>
        <taxon>Bacteria</taxon>
        <taxon>Pseudomonadati</taxon>
        <taxon>Pseudomonadota</taxon>
        <taxon>Betaproteobacteria</taxon>
        <taxon>Burkholderiales</taxon>
        <taxon>Sphaerotilaceae</taxon>
        <taxon>Rubrivivax</taxon>
    </lineage>
</organism>
<feature type="transmembrane region" description="Helical" evidence="1">
    <location>
        <begin position="282"/>
        <end position="304"/>
    </location>
</feature>
<feature type="transmembrane region" description="Helical" evidence="1">
    <location>
        <begin position="188"/>
        <end position="210"/>
    </location>
</feature>
<feature type="domain" description="DUF4010" evidence="3">
    <location>
        <begin position="194"/>
        <end position="406"/>
    </location>
</feature>
<keyword evidence="5" id="KW-1185">Reference proteome</keyword>
<evidence type="ECO:0000259" key="2">
    <source>
        <dbReference type="Pfam" id="PF02308"/>
    </source>
</evidence>
<feature type="transmembrane region" description="Helical" evidence="1">
    <location>
        <begin position="107"/>
        <end position="139"/>
    </location>
</feature>
<dbReference type="OrthoDB" id="9813718at2"/>
<protein>
    <submittedName>
        <fullName evidence="4">DUF4010 domain-containing protein</fullName>
    </submittedName>
</protein>
<feature type="transmembrane region" description="Helical" evidence="1">
    <location>
        <begin position="159"/>
        <end position="181"/>
    </location>
</feature>
<comment type="caution">
    <text evidence="4">The sequence shown here is derived from an EMBL/GenBank/DDBJ whole genome shotgun (WGS) entry which is preliminary data.</text>
</comment>
<sequence length="433" mass="42413">MNSTELAAVAGSTAGTATGLAAALGAGLLIGLERERRKGRGAARAAAGIRSFTLAAVGGGIAMALGQPLLVALGGLLVVLLSAVAYWKSREAPPGQPAPDPGLTTELALFITYLVGVLGVQQPALGAGAAVVVAALLAAREKLHRFATELLSQAELHDALLLAALALVLLPLVPAAPLPWLGGVAPRTLMLTVVLILALQAAGHVAWRLLGPRAGLALSGLFSGFVSSTATIASMGARARTEPAQARACLAGALFSTAATWVQVALLCTALAPAALATVAPSAAAGVLLAAGTAAWAAWAGGALPQAAAASSANEHGPLRLREALAVAALLGAVAVGVAWAQRQFGNTGLLLGTALAALADAHAPVAAAAARHGSGAVDAAALQQVALVAVGMNALTRTLTAFVAGGRRYGLGVGASLALSTGAALAVALITR</sequence>
<feature type="transmembrane region" description="Helical" evidence="1">
    <location>
        <begin position="324"/>
        <end position="342"/>
    </location>
</feature>
<evidence type="ECO:0000259" key="3">
    <source>
        <dbReference type="Pfam" id="PF13194"/>
    </source>
</evidence>
<feature type="domain" description="MgtC/SapB/SrpB/YhiD N-terminal" evidence="2">
    <location>
        <begin position="20"/>
        <end position="146"/>
    </location>
</feature>
<dbReference type="EMBL" id="SACR01000008">
    <property type="protein sequence ID" value="RVU43052.1"/>
    <property type="molecule type" value="Genomic_DNA"/>
</dbReference>
<feature type="transmembrane region" description="Helical" evidence="1">
    <location>
        <begin position="216"/>
        <end position="237"/>
    </location>
</feature>
<reference evidence="4 5" key="1">
    <citation type="submission" date="2019-01" db="EMBL/GenBank/DDBJ databases">
        <authorList>
            <person name="Chen W.-M."/>
        </authorList>
    </citation>
    <scope>NUCLEOTIDE SEQUENCE [LARGE SCALE GENOMIC DNA]</scope>
    <source>
        <strain evidence="4 5">KYPY4</strain>
    </source>
</reference>
<dbReference type="Proteomes" id="UP000285575">
    <property type="component" value="Unassembled WGS sequence"/>
</dbReference>
<dbReference type="InterPro" id="IPR025105">
    <property type="entry name" value="DUF4010"/>
</dbReference>
<feature type="transmembrane region" description="Helical" evidence="1">
    <location>
        <begin position="69"/>
        <end position="87"/>
    </location>
</feature>
<dbReference type="InterPro" id="IPR049177">
    <property type="entry name" value="MgtC_SapB_SrpB_YhiD_N"/>
</dbReference>
<evidence type="ECO:0000313" key="4">
    <source>
        <dbReference type="EMBL" id="RVU43052.1"/>
    </source>
</evidence>
<keyword evidence="1" id="KW-1133">Transmembrane helix</keyword>
<feature type="transmembrane region" description="Helical" evidence="1">
    <location>
        <begin position="410"/>
        <end position="431"/>
    </location>
</feature>
<dbReference type="Pfam" id="PF13194">
    <property type="entry name" value="DUF4010"/>
    <property type="match status" value="1"/>
</dbReference>
<accession>A0A437R8J2</accession>
<keyword evidence="1" id="KW-0812">Transmembrane</keyword>
<feature type="transmembrane region" description="Helical" evidence="1">
    <location>
        <begin position="249"/>
        <end position="276"/>
    </location>
</feature>